<accession>A0A7R8ZIS1</accession>
<organism evidence="2">
    <name type="scientific">Cyprideis torosa</name>
    <dbReference type="NCBI Taxonomy" id="163714"/>
    <lineage>
        <taxon>Eukaryota</taxon>
        <taxon>Metazoa</taxon>
        <taxon>Ecdysozoa</taxon>
        <taxon>Arthropoda</taxon>
        <taxon>Crustacea</taxon>
        <taxon>Oligostraca</taxon>
        <taxon>Ostracoda</taxon>
        <taxon>Podocopa</taxon>
        <taxon>Podocopida</taxon>
        <taxon>Cytherocopina</taxon>
        <taxon>Cytheroidea</taxon>
        <taxon>Cytherideidae</taxon>
        <taxon>Cyprideis</taxon>
    </lineage>
</organism>
<dbReference type="PROSITE" id="PS50102">
    <property type="entry name" value="RRM"/>
    <property type="match status" value="1"/>
</dbReference>
<feature type="region of interest" description="Disordered" evidence="1">
    <location>
        <begin position="351"/>
        <end position="524"/>
    </location>
</feature>
<reference evidence="2" key="1">
    <citation type="submission" date="2020-11" db="EMBL/GenBank/DDBJ databases">
        <authorList>
            <person name="Tran Van P."/>
        </authorList>
    </citation>
    <scope>NUCLEOTIDE SEQUENCE</scope>
</reference>
<dbReference type="GO" id="GO:0003723">
    <property type="term" value="F:RNA binding"/>
    <property type="evidence" value="ECO:0007669"/>
    <property type="project" value="UniProtKB-UniRule"/>
</dbReference>
<feature type="compositionally biased region" description="Basic residues" evidence="1">
    <location>
        <begin position="382"/>
        <end position="435"/>
    </location>
</feature>
<dbReference type="AlphaFoldDB" id="A0A7R8ZIS1"/>
<sequence length="524" mass="59405">MTAGPAAPQDEAKLPAFNTKVIQVSNIAPQATRDQMATLFQFIDHIEEIRLYPTVRDVSVPILSRICYVRFSKKESVGVAQHLTNTVFIDRALIIIPVVEGQIPEEKKALQLMQTGNLVPGVDVKLPPHVLSQLTVDNPPVIVTSDPNLAENNLPAYPPLPSNLDTRTMEEIRRTLLVTNIDPEISPEAVIEHFSRAGEIKYLKMGVRKDPENPEAEPERAGLIEFTEQPSIIEALKMDKTKLGNNEIRVHHAVEAIRKPQAKLAKSNEVAQKEIEDAVKKAKDAQNLITASLDPGDVELVSRFGIDRRGCQRHQTICGGWREGRRAKTNTLQVTPEVKVKGQEEEPIQLKISETSEALQKSRTPTGTVQDKVTETSVQERRRNRSRSPRKRRSPSPPPRRRRTRSRSRTPPRKRRERERSRSRSPKRRNRRSRSRDKDEKKKSRRSRSASPSSSRKRKGSGESKVEQPKVKPRNYDEEEEFYEEKTLETMQQNKKKGEESDEDMSSKTSDGGGDKMEISDGED</sequence>
<gene>
    <name evidence="2" type="ORF">CTOB1V02_LOCUS3242</name>
</gene>
<name>A0A7R8ZIS1_9CRUS</name>
<evidence type="ECO:0000256" key="1">
    <source>
        <dbReference type="SAM" id="MobiDB-lite"/>
    </source>
</evidence>
<dbReference type="GO" id="GO:0005654">
    <property type="term" value="C:nucleoplasm"/>
    <property type="evidence" value="ECO:0007669"/>
    <property type="project" value="TreeGrafter"/>
</dbReference>
<feature type="compositionally biased region" description="Polar residues" evidence="1">
    <location>
        <begin position="352"/>
        <end position="371"/>
    </location>
</feature>
<feature type="compositionally biased region" description="Basic and acidic residues" evidence="1">
    <location>
        <begin position="372"/>
        <end position="381"/>
    </location>
</feature>
<dbReference type="SUPFAM" id="SSF54928">
    <property type="entry name" value="RNA-binding domain, RBD"/>
    <property type="match status" value="2"/>
</dbReference>
<dbReference type="PANTHER" id="PTHR32343:SF22">
    <property type="entry name" value="LD29830P"/>
    <property type="match status" value="1"/>
</dbReference>
<dbReference type="InterPro" id="IPR000504">
    <property type="entry name" value="RRM_dom"/>
</dbReference>
<dbReference type="InterPro" id="IPR035979">
    <property type="entry name" value="RBD_domain_sf"/>
</dbReference>
<dbReference type="Pfam" id="PF00076">
    <property type="entry name" value="RRM_1"/>
    <property type="match status" value="1"/>
</dbReference>
<dbReference type="SMART" id="SM00360">
    <property type="entry name" value="RRM"/>
    <property type="match status" value="2"/>
</dbReference>
<dbReference type="PANTHER" id="PTHR32343">
    <property type="entry name" value="SERINE/ARGININE-RICH SPLICING FACTOR"/>
    <property type="match status" value="1"/>
</dbReference>
<dbReference type="EMBL" id="OB660546">
    <property type="protein sequence ID" value="CAD7225297.1"/>
    <property type="molecule type" value="Genomic_DNA"/>
</dbReference>
<feature type="compositionally biased region" description="Basic and acidic residues" evidence="1">
    <location>
        <begin position="460"/>
        <end position="476"/>
    </location>
</feature>
<evidence type="ECO:0000313" key="2">
    <source>
        <dbReference type="EMBL" id="CAD7225297.1"/>
    </source>
</evidence>
<dbReference type="InterPro" id="IPR012677">
    <property type="entry name" value="Nucleotide-bd_a/b_plait_sf"/>
</dbReference>
<dbReference type="Gene3D" id="3.30.70.330">
    <property type="match status" value="2"/>
</dbReference>
<feature type="compositionally biased region" description="Basic and acidic residues" evidence="1">
    <location>
        <begin position="513"/>
        <end position="524"/>
    </location>
</feature>
<dbReference type="CDD" id="cd12259">
    <property type="entry name" value="RRM_SRSF11_SREK1"/>
    <property type="match status" value="1"/>
</dbReference>
<proteinExistence type="predicted"/>
<dbReference type="OrthoDB" id="7763451at2759"/>
<protein>
    <submittedName>
        <fullName evidence="2">Uncharacterized protein</fullName>
    </submittedName>
</protein>
<dbReference type="FunFam" id="3.30.70.330:FF:000084">
    <property type="entry name" value="Serine/arginine-rich splicing factor 11 isoform 1"/>
    <property type="match status" value="1"/>
</dbReference>